<dbReference type="RefSeq" id="WP_191158536.1">
    <property type="nucleotide sequence ID" value="NZ_JACXAI010000014.1"/>
</dbReference>
<protein>
    <submittedName>
        <fullName evidence="1">Uncharacterized protein</fullName>
    </submittedName>
</protein>
<gene>
    <name evidence="1" type="ORF">IC621_11910</name>
</gene>
<sequence>MRSLQDALYNWLSIQVVADSRPDDLAAAETAQLFQDILKEEHDVVVKEIMRDEVMYTIHFLKKGAEQQYQFPVDLIDVMIDQMKEEPEKFKNYNEKTDQD</sequence>
<proteinExistence type="predicted"/>
<dbReference type="Proteomes" id="UP000626844">
    <property type="component" value="Unassembled WGS sequence"/>
</dbReference>
<dbReference type="AlphaFoldDB" id="A0A926NI26"/>
<dbReference type="EMBL" id="JACXAI010000014">
    <property type="protein sequence ID" value="MBD1380938.1"/>
    <property type="molecule type" value="Genomic_DNA"/>
</dbReference>
<comment type="caution">
    <text evidence="1">The sequence shown here is derived from an EMBL/GenBank/DDBJ whole genome shotgun (WGS) entry which is preliminary data.</text>
</comment>
<evidence type="ECO:0000313" key="2">
    <source>
        <dbReference type="Proteomes" id="UP000626844"/>
    </source>
</evidence>
<evidence type="ECO:0000313" key="1">
    <source>
        <dbReference type="EMBL" id="MBD1380938.1"/>
    </source>
</evidence>
<accession>A0A926NI26</accession>
<keyword evidence="2" id="KW-1185">Reference proteome</keyword>
<name>A0A926NI26_9BACI</name>
<organism evidence="1 2">
    <name type="scientific">Metabacillus arenae</name>
    <dbReference type="NCBI Taxonomy" id="2771434"/>
    <lineage>
        <taxon>Bacteria</taxon>
        <taxon>Bacillati</taxon>
        <taxon>Bacillota</taxon>
        <taxon>Bacilli</taxon>
        <taxon>Bacillales</taxon>
        <taxon>Bacillaceae</taxon>
        <taxon>Metabacillus</taxon>
    </lineage>
</organism>
<reference evidence="1" key="1">
    <citation type="submission" date="2020-09" db="EMBL/GenBank/DDBJ databases">
        <title>A novel bacterium of genus Bacillus, isolated from South China Sea.</title>
        <authorList>
            <person name="Huang H."/>
            <person name="Mo K."/>
            <person name="Hu Y."/>
        </authorList>
    </citation>
    <scope>NUCLEOTIDE SEQUENCE</scope>
    <source>
        <strain evidence="1">IB182487</strain>
    </source>
</reference>